<reference evidence="2 3" key="1">
    <citation type="submission" date="2024-07" db="EMBL/GenBank/DDBJ databases">
        <authorList>
            <person name="Kang M."/>
        </authorList>
    </citation>
    <scope>NUCLEOTIDE SEQUENCE [LARGE SCALE GENOMIC DNA]</scope>
    <source>
        <strain evidence="2 3">DFM31</strain>
    </source>
</reference>
<proteinExistence type="predicted"/>
<dbReference type="Proteomes" id="UP001553161">
    <property type="component" value="Unassembled WGS sequence"/>
</dbReference>
<keyword evidence="1" id="KW-0732">Signal</keyword>
<dbReference type="RefSeq" id="WP_366192559.1">
    <property type="nucleotide sequence ID" value="NZ_JBFBVU010000008.1"/>
</dbReference>
<evidence type="ECO:0000256" key="1">
    <source>
        <dbReference type="SAM" id="SignalP"/>
    </source>
</evidence>
<organism evidence="2 3">
    <name type="scientific">Meridianimarinicoccus marinus</name>
    <dbReference type="NCBI Taxonomy" id="3231483"/>
    <lineage>
        <taxon>Bacteria</taxon>
        <taxon>Pseudomonadati</taxon>
        <taxon>Pseudomonadota</taxon>
        <taxon>Alphaproteobacteria</taxon>
        <taxon>Rhodobacterales</taxon>
        <taxon>Paracoccaceae</taxon>
        <taxon>Meridianimarinicoccus</taxon>
    </lineage>
</organism>
<comment type="caution">
    <text evidence="2">The sequence shown here is derived from an EMBL/GenBank/DDBJ whole genome shotgun (WGS) entry which is preliminary data.</text>
</comment>
<sequence>MKIAKKSLALAMTVAFVATGAHATDQYGQVLKNRVSGMGLDPSPIDCMSTADMVELNSALTGGRVKSADKRSTAKFLLSQAAKKC</sequence>
<keyword evidence="3" id="KW-1185">Reference proteome</keyword>
<feature type="signal peptide" evidence="1">
    <location>
        <begin position="1"/>
        <end position="23"/>
    </location>
</feature>
<name>A0ABV3L8P8_9RHOB</name>
<protein>
    <recommendedName>
        <fullName evidence="4">DUF732 domain-containing protein</fullName>
    </recommendedName>
</protein>
<accession>A0ABV3L8P8</accession>
<feature type="chain" id="PRO_5046671819" description="DUF732 domain-containing protein" evidence="1">
    <location>
        <begin position="24"/>
        <end position="85"/>
    </location>
</feature>
<dbReference type="EMBL" id="JBFBVU010000008">
    <property type="protein sequence ID" value="MEV8466768.1"/>
    <property type="molecule type" value="Genomic_DNA"/>
</dbReference>
<evidence type="ECO:0000313" key="2">
    <source>
        <dbReference type="EMBL" id="MEV8466768.1"/>
    </source>
</evidence>
<gene>
    <name evidence="2" type="ORF">AB0T83_08265</name>
</gene>
<evidence type="ECO:0000313" key="3">
    <source>
        <dbReference type="Proteomes" id="UP001553161"/>
    </source>
</evidence>
<evidence type="ECO:0008006" key="4">
    <source>
        <dbReference type="Google" id="ProtNLM"/>
    </source>
</evidence>